<organism evidence="1">
    <name type="scientific">Solanum chacoense</name>
    <name type="common">Chaco potato</name>
    <dbReference type="NCBI Taxonomy" id="4108"/>
    <lineage>
        <taxon>Eukaryota</taxon>
        <taxon>Viridiplantae</taxon>
        <taxon>Streptophyta</taxon>
        <taxon>Embryophyta</taxon>
        <taxon>Tracheophyta</taxon>
        <taxon>Spermatophyta</taxon>
        <taxon>Magnoliopsida</taxon>
        <taxon>eudicotyledons</taxon>
        <taxon>Gunneridae</taxon>
        <taxon>Pentapetalae</taxon>
        <taxon>asterids</taxon>
        <taxon>lamiids</taxon>
        <taxon>Solanales</taxon>
        <taxon>Solanaceae</taxon>
        <taxon>Solanoideae</taxon>
        <taxon>Solaneae</taxon>
        <taxon>Solanum</taxon>
    </lineage>
</organism>
<evidence type="ECO:0000313" key="1">
    <source>
        <dbReference type="EMBL" id="JAP15607.1"/>
    </source>
</evidence>
<accession>A0A0V0H6E1</accession>
<name>A0A0V0H6E1_SOLCH</name>
<dbReference type="EMBL" id="GEDG01024929">
    <property type="protein sequence ID" value="JAP15607.1"/>
    <property type="molecule type" value="Transcribed_RNA"/>
</dbReference>
<protein>
    <submittedName>
        <fullName evidence="1">Putative ovule protein</fullName>
    </submittedName>
</protein>
<dbReference type="AlphaFoldDB" id="A0A0V0H6E1"/>
<sequence>PQNDILSLILRTTSLCKTEKNETDKKYVNIFLLNVEQNPVYFLAISSSLHFSFLTFLSSEGYNKSSENIGRELIFQLHGFVFEKSHAKCIQHCF</sequence>
<proteinExistence type="predicted"/>
<reference evidence="1" key="1">
    <citation type="submission" date="2015-12" db="EMBL/GenBank/DDBJ databases">
        <title>Gene expression during late stages of embryo sac development: a critical building block for successful pollen-pistil interactions.</title>
        <authorList>
            <person name="Liu Y."/>
            <person name="Joly V."/>
            <person name="Sabar M."/>
            <person name="Matton D.P."/>
        </authorList>
    </citation>
    <scope>NUCLEOTIDE SEQUENCE</scope>
</reference>
<feature type="non-terminal residue" evidence="1">
    <location>
        <position position="1"/>
    </location>
</feature>